<protein>
    <recommendedName>
        <fullName evidence="4">Lipoprotein</fullName>
    </recommendedName>
</protein>
<comment type="caution">
    <text evidence="2">The sequence shown here is derived from an EMBL/GenBank/DDBJ whole genome shotgun (WGS) entry which is preliminary data.</text>
</comment>
<feature type="signal peptide" evidence="1">
    <location>
        <begin position="1"/>
        <end position="20"/>
    </location>
</feature>
<reference evidence="2 3" key="1">
    <citation type="submission" date="2019-09" db="EMBL/GenBank/DDBJ databases">
        <title>Hydrogenophaga aromatica sp. nov., isolated from a para-xylene-degrading enrichment culture.</title>
        <authorList>
            <person name="Tancsics A."/>
            <person name="Banerjee S."/>
        </authorList>
    </citation>
    <scope>NUCLEOTIDE SEQUENCE [LARGE SCALE GENOMIC DNA]</scope>
    <source>
        <strain evidence="2 3">D2P1</strain>
    </source>
</reference>
<evidence type="ECO:0000313" key="2">
    <source>
        <dbReference type="EMBL" id="NWF45367.1"/>
    </source>
</evidence>
<keyword evidence="3" id="KW-1185">Reference proteome</keyword>
<gene>
    <name evidence="2" type="ORF">F3K02_08915</name>
</gene>
<evidence type="ECO:0000313" key="3">
    <source>
        <dbReference type="Proteomes" id="UP000545507"/>
    </source>
</evidence>
<keyword evidence="1" id="KW-0732">Signal</keyword>
<dbReference type="EMBL" id="VYGV01000006">
    <property type="protein sequence ID" value="NWF45367.1"/>
    <property type="molecule type" value="Genomic_DNA"/>
</dbReference>
<organism evidence="2 3">
    <name type="scientific">Hydrogenophaga aromaticivorans</name>
    <dbReference type="NCBI Taxonomy" id="2610898"/>
    <lineage>
        <taxon>Bacteria</taxon>
        <taxon>Pseudomonadati</taxon>
        <taxon>Pseudomonadota</taxon>
        <taxon>Betaproteobacteria</taxon>
        <taxon>Burkholderiales</taxon>
        <taxon>Comamonadaceae</taxon>
        <taxon>Hydrogenophaga</taxon>
    </lineage>
</organism>
<evidence type="ECO:0000256" key="1">
    <source>
        <dbReference type="SAM" id="SignalP"/>
    </source>
</evidence>
<proteinExistence type="predicted"/>
<evidence type="ECO:0008006" key="4">
    <source>
        <dbReference type="Google" id="ProtNLM"/>
    </source>
</evidence>
<dbReference type="RefSeq" id="WP_177135215.1">
    <property type="nucleotide sequence ID" value="NZ_VYGV01000006.1"/>
</dbReference>
<feature type="chain" id="PRO_5031016007" description="Lipoprotein" evidence="1">
    <location>
        <begin position="21"/>
        <end position="209"/>
    </location>
</feature>
<sequence length="209" mass="22348">MKRFFLLIACALALTGCAGMDITGLSDASVKVAETLTDENTSSAKGVTAGMSSSDAATVLMNRDYYGAIKAIAGVGTKGSSQPLVEMEAHDGKPITIDAKAFRVYAPPPQIGGAGYALAAPPKVESIGLKLFREVRQTLAEVFIPWYSIDKNSEIRKLDIVTDAQVSTFTTRENNSLMRDLVGTRNDPAELDRAGAYRIRTEADKAQTP</sequence>
<accession>A0A7Y8GV27</accession>
<dbReference type="AlphaFoldDB" id="A0A7Y8GV27"/>
<dbReference type="Proteomes" id="UP000545507">
    <property type="component" value="Unassembled WGS sequence"/>
</dbReference>
<name>A0A7Y8GV27_9BURK</name>
<dbReference type="PROSITE" id="PS51257">
    <property type="entry name" value="PROKAR_LIPOPROTEIN"/>
    <property type="match status" value="1"/>
</dbReference>